<feature type="transmembrane region" description="Helical" evidence="12">
    <location>
        <begin position="1059"/>
        <end position="1081"/>
    </location>
</feature>
<dbReference type="SUPFAM" id="SSF56672">
    <property type="entry name" value="DNA/RNA polymerases"/>
    <property type="match status" value="1"/>
</dbReference>
<evidence type="ECO:0000313" key="15">
    <source>
        <dbReference type="EnsemblPlants" id="Solyc09g007680.3.1"/>
    </source>
</evidence>
<keyword evidence="16" id="KW-1185">Reference proteome</keyword>
<protein>
    <recommendedName>
        <fullName evidence="2">RING-type E3 ubiquitin transferase</fullName>
        <ecNumber evidence="2">2.3.2.27</ecNumber>
    </recommendedName>
</protein>
<dbReference type="Pfam" id="PF26192">
    <property type="entry name" value="RNF157-like_N"/>
    <property type="match status" value="1"/>
</dbReference>
<feature type="domain" description="RING-CH-type" evidence="14">
    <location>
        <begin position="885"/>
        <end position="947"/>
    </location>
</feature>
<evidence type="ECO:0000256" key="10">
    <source>
        <dbReference type="PROSITE-ProRule" id="PRU00175"/>
    </source>
</evidence>
<dbReference type="Gramene" id="Solyc09g007680.3.1">
    <property type="protein sequence ID" value="Solyc09g007680.3.1"/>
    <property type="gene ID" value="Solyc09g007680.3"/>
</dbReference>
<evidence type="ECO:0000259" key="13">
    <source>
        <dbReference type="PROSITE" id="PS50089"/>
    </source>
</evidence>
<dbReference type="Pfam" id="PF12906">
    <property type="entry name" value="RINGv"/>
    <property type="match status" value="1"/>
</dbReference>
<evidence type="ECO:0000256" key="1">
    <source>
        <dbReference type="ARBA" id="ARBA00000900"/>
    </source>
</evidence>
<dbReference type="InterPro" id="IPR058981">
    <property type="entry name" value="MGRN1/RNF157-like_N"/>
</dbReference>
<evidence type="ECO:0000256" key="4">
    <source>
        <dbReference type="ARBA" id="ARBA00022707"/>
    </source>
</evidence>
<keyword evidence="4" id="KW-0519">Myristate</keyword>
<dbReference type="PaxDb" id="4081-Solyc09g007680.2.1"/>
<dbReference type="InterPro" id="IPR013103">
    <property type="entry name" value="RVT_2"/>
</dbReference>
<evidence type="ECO:0000313" key="16">
    <source>
        <dbReference type="Proteomes" id="UP000004994"/>
    </source>
</evidence>
<dbReference type="EC" id="2.3.2.27" evidence="2"/>
<comment type="catalytic activity">
    <reaction evidence="1">
        <text>S-ubiquitinyl-[E2 ubiquitin-conjugating enzyme]-L-cysteine + [acceptor protein]-L-lysine = [E2 ubiquitin-conjugating enzyme]-L-cysteine + N(6)-ubiquitinyl-[acceptor protein]-L-lysine.</text>
        <dbReference type="EC" id="2.3.2.27"/>
    </reaction>
</comment>
<dbReference type="InParanoid" id="A0A3Q7HW09"/>
<keyword evidence="6 10" id="KW-0863">Zinc-finger</keyword>
<dbReference type="Pfam" id="PF07727">
    <property type="entry name" value="RVT_2"/>
    <property type="match status" value="1"/>
</dbReference>
<keyword evidence="12" id="KW-0812">Transmembrane</keyword>
<feature type="compositionally biased region" description="Polar residues" evidence="11">
    <location>
        <begin position="1102"/>
        <end position="1112"/>
    </location>
</feature>
<dbReference type="SMART" id="SM00744">
    <property type="entry name" value="RINGv"/>
    <property type="match status" value="1"/>
</dbReference>
<dbReference type="InterPro" id="IPR013083">
    <property type="entry name" value="Znf_RING/FYVE/PHD"/>
</dbReference>
<dbReference type="Pfam" id="PF13920">
    <property type="entry name" value="zf-C3HC4_3"/>
    <property type="match status" value="1"/>
</dbReference>
<feature type="region of interest" description="Disordered" evidence="11">
    <location>
        <begin position="1096"/>
        <end position="1136"/>
    </location>
</feature>
<evidence type="ECO:0000256" key="8">
    <source>
        <dbReference type="ARBA" id="ARBA00023288"/>
    </source>
</evidence>
<dbReference type="InterPro" id="IPR045195">
    <property type="entry name" value="LOG2-like_mRING_C3HC5"/>
</dbReference>
<dbReference type="SMART" id="SM00184">
    <property type="entry name" value="RING"/>
    <property type="match status" value="1"/>
</dbReference>
<evidence type="ECO:0000256" key="12">
    <source>
        <dbReference type="SAM" id="Phobius"/>
    </source>
</evidence>
<dbReference type="Proteomes" id="UP000004994">
    <property type="component" value="Chromosome 9"/>
</dbReference>
<dbReference type="CDD" id="cd09272">
    <property type="entry name" value="RNase_HI_RT_Ty1"/>
    <property type="match status" value="1"/>
</dbReference>
<organism evidence="15">
    <name type="scientific">Solanum lycopersicum</name>
    <name type="common">Tomato</name>
    <name type="synonym">Lycopersicon esculentum</name>
    <dbReference type="NCBI Taxonomy" id="4081"/>
    <lineage>
        <taxon>Eukaryota</taxon>
        <taxon>Viridiplantae</taxon>
        <taxon>Streptophyta</taxon>
        <taxon>Embryophyta</taxon>
        <taxon>Tracheophyta</taxon>
        <taxon>Spermatophyta</taxon>
        <taxon>Magnoliopsida</taxon>
        <taxon>eudicotyledons</taxon>
        <taxon>Gunneridae</taxon>
        <taxon>Pentapetalae</taxon>
        <taxon>asterids</taxon>
        <taxon>lamiids</taxon>
        <taxon>Solanales</taxon>
        <taxon>Solanaceae</taxon>
        <taxon>Solanoideae</taxon>
        <taxon>Solaneae</taxon>
        <taxon>Solanum</taxon>
        <taxon>Solanum subgen. Lycopersicon</taxon>
    </lineage>
</organism>
<keyword evidence="5" id="KW-0479">Metal-binding</keyword>
<dbReference type="PROSITE" id="PS50089">
    <property type="entry name" value="ZF_RING_2"/>
    <property type="match status" value="1"/>
</dbReference>
<reference evidence="15" key="1">
    <citation type="journal article" date="2012" name="Nature">
        <title>The tomato genome sequence provides insights into fleshy fruit evolution.</title>
        <authorList>
            <consortium name="Tomato Genome Consortium"/>
        </authorList>
    </citation>
    <scope>NUCLEOTIDE SEQUENCE [LARGE SCALE GENOMIC DNA]</scope>
    <source>
        <strain evidence="15">cv. Heinz 1706</strain>
    </source>
</reference>
<dbReference type="GO" id="GO:0061630">
    <property type="term" value="F:ubiquitin protein ligase activity"/>
    <property type="evidence" value="ECO:0007669"/>
    <property type="project" value="UniProtKB-EC"/>
</dbReference>
<dbReference type="Gene3D" id="3.30.40.10">
    <property type="entry name" value="Zinc/RING finger domain, C3HC4 (zinc finger)"/>
    <property type="match status" value="2"/>
</dbReference>
<dbReference type="AlphaFoldDB" id="A0A3Q7HW09"/>
<evidence type="ECO:0000256" key="6">
    <source>
        <dbReference type="ARBA" id="ARBA00022771"/>
    </source>
</evidence>
<dbReference type="InterPro" id="IPR043502">
    <property type="entry name" value="DNA/RNA_pol_sf"/>
</dbReference>
<evidence type="ECO:0000256" key="3">
    <source>
        <dbReference type="ARBA" id="ARBA00022679"/>
    </source>
</evidence>
<dbReference type="PROSITE" id="PS51292">
    <property type="entry name" value="ZF_RING_CH"/>
    <property type="match status" value="1"/>
</dbReference>
<dbReference type="PANTHER" id="PTHR46158">
    <property type="entry name" value="OS02G0165000 PROTEIN"/>
    <property type="match status" value="1"/>
</dbReference>
<keyword evidence="3" id="KW-0808">Transferase</keyword>
<feature type="compositionally biased region" description="Basic residues" evidence="11">
    <location>
        <begin position="11"/>
        <end position="21"/>
    </location>
</feature>
<sequence>MGNMGSSGVNGRRRSSSRRSHPPPSPQPQPPQPEINANRYVFAAATPYPTQYPNPNAPPYYQYPGYYPPPPAAMPVPLPASYDHHHRMDPGHANWVNGRYPCGPMMPPPAPYVEHQKAVTIRNDVNLKKETLRIEPDEANPGKYLVAFTFDATVPGSMTVIFFAKEGEDCCLTPMKESLLPPVTFEFQKGLAQKFRQPSGTGIDFSMFEEAELSKDSEADVYPLAVKAEATLDNPSESEDGSAASGSTNSQITQAVFEKDKGEYHVRAVKQILWVNDMRYELQEIFGIGNSVESDFDGNDPGKECVICLSEPRDTTVLPCRHMCMCSGCAKVLRFQTNRCPICRQPVERLLEIKVSEGAAEELNDDSFIYLVLYVDDMLIAAKKKYDIQKLKGLLSAEFEMKDLGAARKILGMEIIRDRERRKLFLSQRSYIQKVLARFGMSSSKPIDTPSAANIHLTAMFAPQSEEEKKYMSRVPYASAVGSLMYAMVCTRPDLAHAVSVVSRLMGQPGREHWQAVKRIFRYLRGTSDVGLIYGGDTQCLVTGYSDSDYAGDVDTRRSMTGYVFTLGGSVVSWKATLQPTVTLSTTEAEYMALTEAAKEGIWLKGLGFSFFFYKPIVSIKMETSDQRSLAEEDGKNCTNNLNSRVDPPPLLVEKVGESSEIVEELQLCELQTKQLPLEVPERTIDGQTEDFVRIDMSTSPVQTPKRVIFSPSPSPNHVRLNESPSPSLPWAKSSIKSLLPKISFKLRNKTSDIEKAAMLALGVSPLPQDKPSILRTLSIKRIFNSKMNRTSSLPITPIEHSNPESTHGDYRDATFYSVKAGVHPILRSHSVPTLIKDESLKQMDCVGNVYRVVPSTPLVPRHDDTSSNATQTIGAVENANFGGDITQEEAVCRICFIELGEDSETLKMECSCKGELALAHQSCAVKWFSIKGNKICDVCNEEVRNLPVTLLRIQSTIRRGNGSPADSVRYRVWQDVPVLVLVSMLAYFCFLEQLLVTRMGSGAIAISLPFSCILGLLASMTATTMVQRRYAWVYAVSQFALVVLFAHVFYSLLRVQAVLAVLLATFAGFGGVMCGTSFLLELLKWRSRWNYWSNEPHDSQEGAQPNQSSEVTPMPQVESQTRRAEAGTSGVVNGS</sequence>
<dbReference type="GO" id="GO:0008270">
    <property type="term" value="F:zinc ion binding"/>
    <property type="evidence" value="ECO:0007669"/>
    <property type="project" value="UniProtKB-KW"/>
</dbReference>
<evidence type="ECO:0000256" key="9">
    <source>
        <dbReference type="ARBA" id="ARBA00025721"/>
    </source>
</evidence>
<evidence type="ECO:0000256" key="5">
    <source>
        <dbReference type="ARBA" id="ARBA00022723"/>
    </source>
</evidence>
<dbReference type="InterPro" id="IPR011016">
    <property type="entry name" value="Znf_RING-CH"/>
</dbReference>
<dbReference type="InterPro" id="IPR001841">
    <property type="entry name" value="Znf_RING"/>
</dbReference>
<dbReference type="CDD" id="cd16495">
    <property type="entry name" value="RING_CH-C4HC3_MARCH"/>
    <property type="match status" value="1"/>
</dbReference>
<keyword evidence="12" id="KW-1133">Transmembrane helix</keyword>
<dbReference type="CDD" id="cd16789">
    <property type="entry name" value="mRING-HC-C3HC5_MGRN1-like"/>
    <property type="match status" value="1"/>
</dbReference>
<feature type="domain" description="RING-type" evidence="13">
    <location>
        <begin position="305"/>
        <end position="344"/>
    </location>
</feature>
<name>A0A3Q7HW09_SOLLC</name>
<keyword evidence="12" id="KW-0472">Membrane</keyword>
<feature type="transmembrane region" description="Helical" evidence="12">
    <location>
        <begin position="1032"/>
        <end position="1053"/>
    </location>
</feature>
<evidence type="ECO:0000256" key="7">
    <source>
        <dbReference type="ARBA" id="ARBA00022833"/>
    </source>
</evidence>
<evidence type="ECO:0000256" key="2">
    <source>
        <dbReference type="ARBA" id="ARBA00012483"/>
    </source>
</evidence>
<reference evidence="15" key="2">
    <citation type="submission" date="2019-01" db="UniProtKB">
        <authorList>
            <consortium name="EnsemblPlants"/>
        </authorList>
    </citation>
    <scope>IDENTIFICATION</scope>
    <source>
        <strain evidence="15">cv. Heinz 1706</strain>
    </source>
</reference>
<comment type="similarity">
    <text evidence="9">Belongs to the RING-type zinc finger family. LOG2 subfamily.</text>
</comment>
<dbReference type="SUPFAM" id="SSF57850">
    <property type="entry name" value="RING/U-box"/>
    <property type="match status" value="2"/>
</dbReference>
<dbReference type="EnsemblPlants" id="Solyc09g007680.3.1">
    <property type="protein sequence ID" value="Solyc09g007680.3.1"/>
    <property type="gene ID" value="Solyc09g007680.3"/>
</dbReference>
<dbReference type="PANTHER" id="PTHR46158:SF10">
    <property type="entry name" value="RING-CH-TYPE DOMAIN-CONTAINING PROTEIN"/>
    <property type="match status" value="1"/>
</dbReference>
<feature type="transmembrane region" description="Helical" evidence="12">
    <location>
        <begin position="1003"/>
        <end position="1020"/>
    </location>
</feature>
<evidence type="ECO:0000256" key="11">
    <source>
        <dbReference type="SAM" id="MobiDB-lite"/>
    </source>
</evidence>
<feature type="region of interest" description="Disordered" evidence="11">
    <location>
        <begin position="1"/>
        <end position="38"/>
    </location>
</feature>
<keyword evidence="8" id="KW-0449">Lipoprotein</keyword>
<evidence type="ECO:0000259" key="14">
    <source>
        <dbReference type="PROSITE" id="PS51292"/>
    </source>
</evidence>
<feature type="compositionally biased region" description="Pro residues" evidence="11">
    <location>
        <begin position="22"/>
        <end position="33"/>
    </location>
</feature>
<accession>A0A3Q7HW09</accession>
<keyword evidence="7" id="KW-0862">Zinc</keyword>
<proteinExistence type="inferred from homology"/>
<dbReference type="FunFam" id="3.30.40.10:FF:000115">
    <property type="entry name" value="probable E3 ubiquitin-protein ligase LOG2"/>
    <property type="match status" value="1"/>
</dbReference>